<evidence type="ECO:0000313" key="8">
    <source>
        <dbReference type="EMBL" id="SMQ12624.1"/>
    </source>
</evidence>
<dbReference type="InterPro" id="IPR037272">
    <property type="entry name" value="SNS_sf"/>
</dbReference>
<evidence type="ECO:0000256" key="6">
    <source>
        <dbReference type="RuleBase" id="RU003732"/>
    </source>
</evidence>
<evidence type="ECO:0000256" key="1">
    <source>
        <dbReference type="ARBA" id="ARBA00004141"/>
    </source>
</evidence>
<dbReference type="PROSITE" id="PS00610">
    <property type="entry name" value="NA_NEUROTRAN_SYMP_1"/>
    <property type="match status" value="1"/>
</dbReference>
<dbReference type="EMBL" id="FXUV01000027">
    <property type="protein sequence ID" value="SMQ12624.1"/>
    <property type="molecule type" value="Genomic_DNA"/>
</dbReference>
<evidence type="ECO:0000256" key="3">
    <source>
        <dbReference type="ARBA" id="ARBA00022692"/>
    </source>
</evidence>
<keyword evidence="10" id="KW-1185">Reference proteome</keyword>
<dbReference type="InterPro" id="IPR000175">
    <property type="entry name" value="Na/ntran_symport"/>
</dbReference>
<keyword evidence="3 6" id="KW-0812">Transmembrane</keyword>
<dbReference type="STRING" id="1522312.GCA_900177895_00462"/>
<evidence type="ECO:0000256" key="2">
    <source>
        <dbReference type="ARBA" id="ARBA00022448"/>
    </source>
</evidence>
<feature type="transmembrane region" description="Helical" evidence="7">
    <location>
        <begin position="12"/>
        <end position="28"/>
    </location>
</feature>
<keyword evidence="4 7" id="KW-1133">Transmembrane helix</keyword>
<dbReference type="PROSITE" id="PS50267">
    <property type="entry name" value="NA_NEUROTRAN_SYMP_3"/>
    <property type="match status" value="1"/>
</dbReference>
<comment type="subcellular location">
    <subcellularLocation>
        <location evidence="1">Membrane</location>
        <topology evidence="1">Multi-pass membrane protein</topology>
    </subcellularLocation>
</comment>
<organism evidence="9 10">
    <name type="scientific">Kingella negevensis</name>
    <dbReference type="NCBI Taxonomy" id="1522312"/>
    <lineage>
        <taxon>Bacteria</taxon>
        <taxon>Pseudomonadati</taxon>
        <taxon>Pseudomonadota</taxon>
        <taxon>Betaproteobacteria</taxon>
        <taxon>Neisseriales</taxon>
        <taxon>Neisseriaceae</taxon>
        <taxon>Kingella</taxon>
    </lineage>
</organism>
<comment type="similarity">
    <text evidence="6">Belongs to the sodium:neurotransmitter symporter (SNF) (TC 2.A.22) family.</text>
</comment>
<dbReference type="PANTHER" id="PTHR42948:SF1">
    <property type="entry name" value="TRANSPORTER"/>
    <property type="match status" value="1"/>
</dbReference>
<keyword evidence="6" id="KW-0769">Symport</keyword>
<reference evidence="9 10" key="2">
    <citation type="submission" date="2017-06" db="EMBL/GenBank/DDBJ databases">
        <authorList>
            <person name="Kim H.J."/>
            <person name="Triplett B.A."/>
        </authorList>
    </citation>
    <scope>NUCLEOTIDE SEQUENCE [LARGE SCALE GENOMIC DNA]</scope>
    <source>
        <strain evidence="9">Kingella_eburonensis</strain>
    </source>
</reference>
<dbReference type="SUPFAM" id="SSF161070">
    <property type="entry name" value="SNF-like"/>
    <property type="match status" value="1"/>
</dbReference>
<dbReference type="NCBIfam" id="NF037979">
    <property type="entry name" value="Na_transp"/>
    <property type="match status" value="1"/>
</dbReference>
<reference evidence="8" key="1">
    <citation type="submission" date="2017-05" db="EMBL/GenBank/DDBJ databases">
        <authorList>
            <person name="Song R."/>
            <person name="Chenine A.L."/>
            <person name="Ruprecht R.M."/>
        </authorList>
    </citation>
    <scope>NUCLEOTIDE SEQUENCE</scope>
    <source>
        <strain evidence="8">Kingella_eburonensis</strain>
    </source>
</reference>
<keyword evidence="5 7" id="KW-0472">Membrane</keyword>
<evidence type="ECO:0000256" key="4">
    <source>
        <dbReference type="ARBA" id="ARBA00022989"/>
    </source>
</evidence>
<dbReference type="OrthoDB" id="9762833at2"/>
<name>A0A238TBI8_9NEIS</name>
<feature type="transmembrane region" description="Helical" evidence="7">
    <location>
        <begin position="40"/>
        <end position="64"/>
    </location>
</feature>
<sequence>MSAPSNWTSKIGFILSAAGSAIGLGAIWKFPYTAGTNGGAVFFLIFLLFTVLVGLPVLLAEFFIGRKTGKNPINALKEIVQHPAWAWIGRMGMAACFVLLSFYSVVGGWVFAYVWHAISGAITPSIDFGALFGSTISNPTLVLIFQAAFMFVTVWVVQNGVSSGIERANKYLMPLLFIMFLLLAARSLTLPNAMEGVKFLLKPDFSAVTPVTWLTALGQAFFALSLGVSTMMTYASYLDNKQDLFRSANSIMWLNMLVSLLAGLVIFPAVFAFGFKPDSGPGLIFIVLPAVFQKMPFGTLLFAIFMILVAFATLTSAFSMLETAIAYFVQKQPSSRRRISWVAGVAIFIVGIPSALSFGVLGEFKIIGKTVFDLWDYLITSWIMPLSSLAVCALVAWVLKRDDVIAHMREGSDLPPVVAVVWRNMLRYVAPVAILLVFANTLGWI</sequence>
<dbReference type="GO" id="GO:0015293">
    <property type="term" value="F:symporter activity"/>
    <property type="evidence" value="ECO:0007669"/>
    <property type="project" value="UniProtKB-KW"/>
</dbReference>
<protein>
    <recommendedName>
        <fullName evidence="6">Transporter</fullName>
    </recommendedName>
</protein>
<dbReference type="Pfam" id="PF00209">
    <property type="entry name" value="SNF"/>
    <property type="match status" value="2"/>
</dbReference>
<dbReference type="GO" id="GO:0016020">
    <property type="term" value="C:membrane"/>
    <property type="evidence" value="ECO:0007669"/>
    <property type="project" value="UniProtKB-SubCell"/>
</dbReference>
<gene>
    <name evidence="9" type="ORF">KEBURONENSIS_00855</name>
    <name evidence="8" type="ORF">KEBURONENSIS_01525</name>
</gene>
<evidence type="ECO:0000313" key="10">
    <source>
        <dbReference type="Proteomes" id="UP000215450"/>
    </source>
</evidence>
<keyword evidence="2 6" id="KW-0813">Transport</keyword>
<dbReference type="PRINTS" id="PR00176">
    <property type="entry name" value="NANEUSMPORT"/>
</dbReference>
<evidence type="ECO:0000313" key="9">
    <source>
        <dbReference type="EMBL" id="SNB61564.1"/>
    </source>
</evidence>
<proteinExistence type="inferred from homology"/>
<feature type="transmembrane region" description="Helical" evidence="7">
    <location>
        <begin position="295"/>
        <end position="318"/>
    </location>
</feature>
<feature type="transmembrane region" description="Helical" evidence="7">
    <location>
        <begin position="379"/>
        <end position="399"/>
    </location>
</feature>
<evidence type="ECO:0000256" key="5">
    <source>
        <dbReference type="ARBA" id="ARBA00023136"/>
    </source>
</evidence>
<feature type="transmembrane region" description="Helical" evidence="7">
    <location>
        <begin position="85"/>
        <end position="116"/>
    </location>
</feature>
<accession>A0A238TBI8</accession>
<dbReference type="RefSeq" id="WP_095062777.1">
    <property type="nucleotide sequence ID" value="NZ_CP123447.1"/>
</dbReference>
<dbReference type="Proteomes" id="UP000215450">
    <property type="component" value="Unassembled WGS sequence"/>
</dbReference>
<dbReference type="CDD" id="cd10336">
    <property type="entry name" value="SLC6sbd_Tyt1-Like"/>
    <property type="match status" value="1"/>
</dbReference>
<feature type="transmembrane region" description="Helical" evidence="7">
    <location>
        <begin position="253"/>
        <end position="275"/>
    </location>
</feature>
<dbReference type="EMBL" id="FXUV02000013">
    <property type="protein sequence ID" value="SNB61564.1"/>
    <property type="molecule type" value="Genomic_DNA"/>
</dbReference>
<dbReference type="InterPro" id="IPR047218">
    <property type="entry name" value="YocR/YhdH-like"/>
</dbReference>
<dbReference type="AlphaFoldDB" id="A0A238TBI8"/>
<evidence type="ECO:0000256" key="7">
    <source>
        <dbReference type="SAM" id="Phobius"/>
    </source>
</evidence>
<feature type="transmembrane region" description="Helical" evidence="7">
    <location>
        <begin position="136"/>
        <end position="157"/>
    </location>
</feature>
<feature type="transmembrane region" description="Helical" evidence="7">
    <location>
        <begin position="210"/>
        <end position="232"/>
    </location>
</feature>
<dbReference type="PANTHER" id="PTHR42948">
    <property type="entry name" value="TRANSPORTER"/>
    <property type="match status" value="1"/>
</dbReference>
<feature type="transmembrane region" description="Helical" evidence="7">
    <location>
        <begin position="169"/>
        <end position="190"/>
    </location>
</feature>
<feature type="transmembrane region" description="Helical" evidence="7">
    <location>
        <begin position="339"/>
        <end position="359"/>
    </location>
</feature>